<keyword evidence="4" id="KW-0689">Ribosomal protein</keyword>
<dbReference type="PANTHER" id="PTHR43072:SF23">
    <property type="entry name" value="UPF0039 PROTEIN C11D3.02C"/>
    <property type="match status" value="1"/>
</dbReference>
<dbReference type="PROSITE" id="PS51186">
    <property type="entry name" value="GNAT"/>
    <property type="match status" value="1"/>
</dbReference>
<dbReference type="PANTHER" id="PTHR43072">
    <property type="entry name" value="N-ACETYLTRANSFERASE"/>
    <property type="match status" value="1"/>
</dbReference>
<reference evidence="4 5" key="1">
    <citation type="submission" date="2020-08" db="EMBL/GenBank/DDBJ databases">
        <title>Genomic Encyclopedia of Type Strains, Phase IV (KMG-IV): sequencing the most valuable type-strain genomes for metagenomic binning, comparative biology and taxonomic classification.</title>
        <authorList>
            <person name="Goeker M."/>
        </authorList>
    </citation>
    <scope>NUCLEOTIDE SEQUENCE [LARGE SCALE GENOMIC DNA]</scope>
    <source>
        <strain evidence="4 5">DSM 16268</strain>
    </source>
</reference>
<protein>
    <submittedName>
        <fullName evidence="4">Ribosomal protein S18 acetylase RimI-like enzyme</fullName>
    </submittedName>
</protein>
<gene>
    <name evidence="4" type="ORF">GGQ63_001522</name>
</gene>
<evidence type="ECO:0000313" key="5">
    <source>
        <dbReference type="Proteomes" id="UP000523821"/>
    </source>
</evidence>
<organism evidence="4 5">
    <name type="scientific">Prosthecomicrobium pneumaticum</name>
    <dbReference type="NCBI Taxonomy" id="81895"/>
    <lineage>
        <taxon>Bacteria</taxon>
        <taxon>Pseudomonadati</taxon>
        <taxon>Pseudomonadota</taxon>
        <taxon>Alphaproteobacteria</taxon>
        <taxon>Hyphomicrobiales</taxon>
        <taxon>Kaistiaceae</taxon>
        <taxon>Prosthecomicrobium</taxon>
    </lineage>
</organism>
<dbReference type="InterPro" id="IPR056935">
    <property type="entry name" value="Rv0428c-like_C"/>
</dbReference>
<evidence type="ECO:0000256" key="1">
    <source>
        <dbReference type="ARBA" id="ARBA00022679"/>
    </source>
</evidence>
<dbReference type="CDD" id="cd04301">
    <property type="entry name" value="NAT_SF"/>
    <property type="match status" value="1"/>
</dbReference>
<dbReference type="Gene3D" id="3.40.630.30">
    <property type="match status" value="1"/>
</dbReference>
<keyword evidence="5" id="KW-1185">Reference proteome</keyword>
<evidence type="ECO:0000313" key="4">
    <source>
        <dbReference type="EMBL" id="MBB5752468.1"/>
    </source>
</evidence>
<comment type="caution">
    <text evidence="4">The sequence shown here is derived from an EMBL/GenBank/DDBJ whole genome shotgun (WGS) entry which is preliminary data.</text>
</comment>
<dbReference type="InterPro" id="IPR000182">
    <property type="entry name" value="GNAT_dom"/>
</dbReference>
<sequence>MDLLTAPLSIEAACLSAWPAIGAVHDRAWLWRFAQGYTKRSNCFQSLDPADDADSERRIARLAALSTGHGIPPVFRVTPLAGEGIVAALDRLGWAPFEESRVMIRPLDAPPAGDGEVRLFSPTDPRWYRAYATLASAPGPTIETLKLLLSLIAPEARGFVAYGRDRTPAAAALAVVCGEVAVFLNVVTDRARRRQGFGRAAMTAALGWSREAGARLAAIQVISDNAAAIGLYEGLGFGEHYRYHYRRPA</sequence>
<dbReference type="EMBL" id="JACHOO010000003">
    <property type="protein sequence ID" value="MBB5752468.1"/>
    <property type="molecule type" value="Genomic_DNA"/>
</dbReference>
<keyword evidence="1" id="KW-0808">Transferase</keyword>
<dbReference type="RefSeq" id="WP_183854292.1">
    <property type="nucleotide sequence ID" value="NZ_JACHOO010000003.1"/>
</dbReference>
<keyword evidence="2" id="KW-0012">Acyltransferase</keyword>
<accession>A0A7W9CV49</accession>
<feature type="domain" description="N-acetyltransferase" evidence="3">
    <location>
        <begin position="115"/>
        <end position="249"/>
    </location>
</feature>
<dbReference type="SUPFAM" id="SSF55729">
    <property type="entry name" value="Acyl-CoA N-acyltransferases (Nat)"/>
    <property type="match status" value="1"/>
</dbReference>
<dbReference type="AlphaFoldDB" id="A0A7W9CV49"/>
<dbReference type="InterPro" id="IPR016181">
    <property type="entry name" value="Acyl_CoA_acyltransferase"/>
</dbReference>
<evidence type="ECO:0000259" key="3">
    <source>
        <dbReference type="PROSITE" id="PS51186"/>
    </source>
</evidence>
<dbReference type="Pfam" id="PF24553">
    <property type="entry name" value="Rv0428c_C"/>
    <property type="match status" value="1"/>
</dbReference>
<keyword evidence="4" id="KW-0687">Ribonucleoprotein</keyword>
<dbReference type="GO" id="GO:0005840">
    <property type="term" value="C:ribosome"/>
    <property type="evidence" value="ECO:0007669"/>
    <property type="project" value="UniProtKB-KW"/>
</dbReference>
<dbReference type="Proteomes" id="UP000523821">
    <property type="component" value="Unassembled WGS sequence"/>
</dbReference>
<dbReference type="GO" id="GO:0016747">
    <property type="term" value="F:acyltransferase activity, transferring groups other than amino-acyl groups"/>
    <property type="evidence" value="ECO:0007669"/>
    <property type="project" value="InterPro"/>
</dbReference>
<evidence type="ECO:0000256" key="2">
    <source>
        <dbReference type="ARBA" id="ARBA00023315"/>
    </source>
</evidence>
<name>A0A7W9CV49_9HYPH</name>
<proteinExistence type="predicted"/>